<proteinExistence type="predicted"/>
<gene>
    <name evidence="2" type="ORF">g.10887</name>
</gene>
<sequence>MLSKLRLATLQANNSFRSLHHQHVLGVTPLARVSPPVSTVQRPQQLSWVLEPSAALLDSTLLRSYSCCGGGSSKKNPPTAPQSKQSKNNPNKTTKDSKSSSSSSNKKKKQNPKK</sequence>
<feature type="compositionally biased region" description="Basic residues" evidence="1">
    <location>
        <begin position="105"/>
        <end position="114"/>
    </location>
</feature>
<dbReference type="AlphaFoldDB" id="A0A1B6K626"/>
<evidence type="ECO:0000256" key="1">
    <source>
        <dbReference type="SAM" id="MobiDB-lite"/>
    </source>
</evidence>
<accession>A0A1B6K626</accession>
<reference evidence="2" key="1">
    <citation type="submission" date="2015-11" db="EMBL/GenBank/DDBJ databases">
        <title>De novo transcriptome assembly of four potential Pierce s Disease insect vectors from Arizona vineyards.</title>
        <authorList>
            <person name="Tassone E.E."/>
        </authorList>
    </citation>
    <scope>NUCLEOTIDE SEQUENCE</scope>
</reference>
<organism evidence="2">
    <name type="scientific">Homalodisca liturata</name>
    <dbReference type="NCBI Taxonomy" id="320908"/>
    <lineage>
        <taxon>Eukaryota</taxon>
        <taxon>Metazoa</taxon>
        <taxon>Ecdysozoa</taxon>
        <taxon>Arthropoda</taxon>
        <taxon>Hexapoda</taxon>
        <taxon>Insecta</taxon>
        <taxon>Pterygota</taxon>
        <taxon>Neoptera</taxon>
        <taxon>Paraneoptera</taxon>
        <taxon>Hemiptera</taxon>
        <taxon>Auchenorrhyncha</taxon>
        <taxon>Membracoidea</taxon>
        <taxon>Cicadellidae</taxon>
        <taxon>Cicadellinae</taxon>
        <taxon>Proconiini</taxon>
        <taxon>Homalodisca</taxon>
    </lineage>
</organism>
<protein>
    <submittedName>
        <fullName evidence="2">Uncharacterized protein</fullName>
    </submittedName>
</protein>
<dbReference type="EMBL" id="GECU01000790">
    <property type="protein sequence ID" value="JAT06917.1"/>
    <property type="molecule type" value="Transcribed_RNA"/>
</dbReference>
<name>A0A1B6K626_9HEMI</name>
<evidence type="ECO:0000313" key="2">
    <source>
        <dbReference type="EMBL" id="JAT06917.1"/>
    </source>
</evidence>
<feature type="region of interest" description="Disordered" evidence="1">
    <location>
        <begin position="67"/>
        <end position="114"/>
    </location>
</feature>